<keyword evidence="2 6" id="KW-0694">RNA-binding</keyword>
<dbReference type="CDD" id="cd02644">
    <property type="entry name" value="R3H_jag"/>
    <property type="match status" value="1"/>
</dbReference>
<proteinExistence type="inferred from homology"/>
<sequence>MKTISVSGKTIEEALENGLTQLDVNREQVNYVEIQSPTKGFLGLFSKPAILEITVKPDPFKEAKTFLEDVLKSMNVTLTVTIEKHKSQEATFDIQGKDVGVIIGKRGQTLESLQYLTNLAANRHSSKYVRITLDAENYRERRQQTLENLALRLAHKAKKTKRKVVLEPMQAKERKLIHQTLQKDRAIETTSDGKEPHRHVIIAPKVR</sequence>
<accession>A0ABS2PGF7</accession>
<dbReference type="SMART" id="SM01245">
    <property type="entry name" value="Jag_N"/>
    <property type="match status" value="1"/>
</dbReference>
<comment type="subunit">
    <text evidence="6">Forms a complex with KhpA.</text>
</comment>
<keyword evidence="1 6" id="KW-0963">Cytoplasm</keyword>
<keyword evidence="5 6" id="KW-0961">Cell wall biogenesis/degradation</keyword>
<evidence type="ECO:0000256" key="2">
    <source>
        <dbReference type="ARBA" id="ARBA00022884"/>
    </source>
</evidence>
<dbReference type="EMBL" id="JAFBEC010000013">
    <property type="protein sequence ID" value="MBM7634522.1"/>
    <property type="molecule type" value="Genomic_DNA"/>
</dbReference>
<protein>
    <recommendedName>
        <fullName evidence="6">RNA-binding protein KhpB</fullName>
    </recommendedName>
    <alternativeName>
        <fullName evidence="6">RNA-binding protein EloR</fullName>
    </alternativeName>
</protein>
<dbReference type="Pfam" id="PF01424">
    <property type="entry name" value="R3H"/>
    <property type="match status" value="1"/>
</dbReference>
<dbReference type="HAMAP" id="MF_00867">
    <property type="entry name" value="KhpB"/>
    <property type="match status" value="1"/>
</dbReference>
<organism evidence="8 9">
    <name type="scientific">Geomicrobium sediminis</name>
    <dbReference type="NCBI Taxonomy" id="1347788"/>
    <lineage>
        <taxon>Bacteria</taxon>
        <taxon>Bacillati</taxon>
        <taxon>Bacillota</taxon>
        <taxon>Bacilli</taxon>
        <taxon>Bacillales</taxon>
        <taxon>Geomicrobium</taxon>
    </lineage>
</organism>
<evidence type="ECO:0000256" key="5">
    <source>
        <dbReference type="ARBA" id="ARBA00023316"/>
    </source>
</evidence>
<comment type="subcellular location">
    <subcellularLocation>
        <location evidence="6">Cytoplasm</location>
    </subcellularLocation>
</comment>
<dbReference type="Gene3D" id="3.30.30.80">
    <property type="entry name" value="probable RNA-binding protein from clostridium symbiosum atcc 14940"/>
    <property type="match status" value="1"/>
</dbReference>
<dbReference type="Pfam" id="PF14804">
    <property type="entry name" value="Jag_N"/>
    <property type="match status" value="1"/>
</dbReference>
<dbReference type="Gene3D" id="3.30.300.20">
    <property type="match status" value="1"/>
</dbReference>
<keyword evidence="4 6" id="KW-0143">Chaperone</keyword>
<comment type="caution">
    <text evidence="6">Lacks conserved residue(s) required for the propagation of feature annotation.</text>
</comment>
<evidence type="ECO:0000313" key="8">
    <source>
        <dbReference type="EMBL" id="MBM7634522.1"/>
    </source>
</evidence>
<dbReference type="InterPro" id="IPR039247">
    <property type="entry name" value="KhpB"/>
</dbReference>
<keyword evidence="3 6" id="KW-0133">Cell shape</keyword>
<evidence type="ECO:0000256" key="4">
    <source>
        <dbReference type="ARBA" id="ARBA00023186"/>
    </source>
</evidence>
<dbReference type="Proteomes" id="UP000741863">
    <property type="component" value="Unassembled WGS sequence"/>
</dbReference>
<dbReference type="PROSITE" id="PS51061">
    <property type="entry name" value="R3H"/>
    <property type="match status" value="1"/>
</dbReference>
<comment type="domain">
    <text evidence="6">Has an N-terminal Jag-N domain and 2 RNA-binding domains (KH and R3H).</text>
</comment>
<dbReference type="RefSeq" id="WP_204699331.1">
    <property type="nucleotide sequence ID" value="NZ_JAFBEC010000013.1"/>
</dbReference>
<evidence type="ECO:0000256" key="6">
    <source>
        <dbReference type="HAMAP-Rule" id="MF_00867"/>
    </source>
</evidence>
<dbReference type="InterPro" id="IPR034079">
    <property type="entry name" value="R3H_KhpB"/>
</dbReference>
<keyword evidence="9" id="KW-1185">Reference proteome</keyword>
<dbReference type="CDD" id="cd02414">
    <property type="entry name" value="KH-II_Jag"/>
    <property type="match status" value="1"/>
</dbReference>
<dbReference type="InterPro" id="IPR038008">
    <property type="entry name" value="Jag_KH"/>
</dbReference>
<dbReference type="InterPro" id="IPR032782">
    <property type="entry name" value="KhpB_N"/>
</dbReference>
<gene>
    <name evidence="6" type="primary">khpB</name>
    <name evidence="6" type="synonym">eloR</name>
    <name evidence="8" type="ORF">JOD17_003641</name>
</gene>
<dbReference type="InterPro" id="IPR036867">
    <property type="entry name" value="R3H_dom_sf"/>
</dbReference>
<evidence type="ECO:0000256" key="1">
    <source>
        <dbReference type="ARBA" id="ARBA00022490"/>
    </source>
</evidence>
<dbReference type="Gene3D" id="3.30.1370.50">
    <property type="entry name" value="R3H-like domain"/>
    <property type="match status" value="1"/>
</dbReference>
<name>A0ABS2PGF7_9BACL</name>
<dbReference type="PANTHER" id="PTHR35800:SF1">
    <property type="entry name" value="RNA-BINDING PROTEIN KHPB"/>
    <property type="match status" value="1"/>
</dbReference>
<evidence type="ECO:0000313" key="9">
    <source>
        <dbReference type="Proteomes" id="UP000741863"/>
    </source>
</evidence>
<dbReference type="NCBIfam" id="NF041568">
    <property type="entry name" value="Jag_EloR"/>
    <property type="match status" value="1"/>
</dbReference>
<dbReference type="InterPro" id="IPR015946">
    <property type="entry name" value="KH_dom-like_a/b"/>
</dbReference>
<evidence type="ECO:0000256" key="3">
    <source>
        <dbReference type="ARBA" id="ARBA00022960"/>
    </source>
</evidence>
<reference evidence="8 9" key="1">
    <citation type="submission" date="2021-01" db="EMBL/GenBank/DDBJ databases">
        <title>Genomic Encyclopedia of Type Strains, Phase IV (KMG-IV): sequencing the most valuable type-strain genomes for metagenomic binning, comparative biology and taxonomic classification.</title>
        <authorList>
            <person name="Goeker M."/>
        </authorList>
    </citation>
    <scope>NUCLEOTIDE SEQUENCE [LARGE SCALE GENOMIC DNA]</scope>
    <source>
        <strain evidence="8 9">DSM 25540</strain>
    </source>
</reference>
<dbReference type="InterPro" id="IPR038247">
    <property type="entry name" value="Jag_N_dom_sf"/>
</dbReference>
<dbReference type="SUPFAM" id="SSF82708">
    <property type="entry name" value="R3H domain"/>
    <property type="match status" value="1"/>
</dbReference>
<dbReference type="SMART" id="SM00393">
    <property type="entry name" value="R3H"/>
    <property type="match status" value="1"/>
</dbReference>
<comment type="caution">
    <text evidence="8">The sequence shown here is derived from an EMBL/GenBank/DDBJ whole genome shotgun (WGS) entry which is preliminary data.</text>
</comment>
<comment type="function">
    <text evidence="6">A probable RNA chaperone. Forms a complex with KhpA which binds to cellular RNA and controls its expression. Plays a role in peptidoglycan (PG) homeostasis and cell length regulation.</text>
</comment>
<evidence type="ECO:0000259" key="7">
    <source>
        <dbReference type="PROSITE" id="PS51061"/>
    </source>
</evidence>
<feature type="domain" description="R3H" evidence="7">
    <location>
        <begin position="140"/>
        <end position="206"/>
    </location>
</feature>
<dbReference type="PANTHER" id="PTHR35800">
    <property type="entry name" value="PROTEIN JAG"/>
    <property type="match status" value="1"/>
</dbReference>
<comment type="similarity">
    <text evidence="6">Belongs to the KhpB RNA-binding protein family.</text>
</comment>
<dbReference type="InterPro" id="IPR001374">
    <property type="entry name" value="R3H_dom"/>
</dbReference>
<dbReference type="Pfam" id="PF13083">
    <property type="entry name" value="KH_KhpA-B"/>
    <property type="match status" value="1"/>
</dbReference>